<protein>
    <submittedName>
        <fullName evidence="1">Uncharacterized protein</fullName>
    </submittedName>
</protein>
<dbReference type="AlphaFoldDB" id="A0A1B7MPA6"/>
<gene>
    <name evidence="1" type="ORF">K503DRAFT_785767</name>
</gene>
<evidence type="ECO:0000313" key="2">
    <source>
        <dbReference type="Proteomes" id="UP000092154"/>
    </source>
</evidence>
<keyword evidence="2" id="KW-1185">Reference proteome</keyword>
<proteinExistence type="predicted"/>
<evidence type="ECO:0000313" key="1">
    <source>
        <dbReference type="EMBL" id="OAX34443.1"/>
    </source>
</evidence>
<dbReference type="InParanoid" id="A0A1B7MPA6"/>
<organism evidence="1 2">
    <name type="scientific">Rhizopogon vinicolor AM-OR11-026</name>
    <dbReference type="NCBI Taxonomy" id="1314800"/>
    <lineage>
        <taxon>Eukaryota</taxon>
        <taxon>Fungi</taxon>
        <taxon>Dikarya</taxon>
        <taxon>Basidiomycota</taxon>
        <taxon>Agaricomycotina</taxon>
        <taxon>Agaricomycetes</taxon>
        <taxon>Agaricomycetidae</taxon>
        <taxon>Boletales</taxon>
        <taxon>Suillineae</taxon>
        <taxon>Rhizopogonaceae</taxon>
        <taxon>Rhizopogon</taxon>
    </lineage>
</organism>
<name>A0A1B7MPA6_9AGAM</name>
<dbReference type="OrthoDB" id="10571655at2759"/>
<sequence length="181" mass="20625">MTLDIKPTCGVKRKTQDKTMQINNEKKGEETRKDTYIRSYDQYAKTSVTVRRFSRLCEGSVTHELLVHQSFADEYLAPSLRRTTECAIEQVKAPAGTIQKDAGRSQMSARTPASPYGISGKPSFRGVEYRVHSYRGDQICGWQTVQLCFVNPWDANSCSVTLWVLLEVQHVKSTLVVKRMW</sequence>
<dbReference type="Proteomes" id="UP000092154">
    <property type="component" value="Unassembled WGS sequence"/>
</dbReference>
<dbReference type="EMBL" id="KV448611">
    <property type="protein sequence ID" value="OAX34443.1"/>
    <property type="molecule type" value="Genomic_DNA"/>
</dbReference>
<accession>A0A1B7MPA6</accession>
<reference evidence="1 2" key="1">
    <citation type="submission" date="2016-06" db="EMBL/GenBank/DDBJ databases">
        <title>Comparative genomics of the ectomycorrhizal sister species Rhizopogon vinicolor and Rhizopogon vesiculosus (Basidiomycota: Boletales) reveals a divergence of the mating type B locus.</title>
        <authorList>
            <consortium name="DOE Joint Genome Institute"/>
            <person name="Mujic A.B."/>
            <person name="Kuo A."/>
            <person name="Tritt A."/>
            <person name="Lipzen A."/>
            <person name="Chen C."/>
            <person name="Johnson J."/>
            <person name="Sharma A."/>
            <person name="Barry K."/>
            <person name="Grigoriev I.V."/>
            <person name="Spatafora J.W."/>
        </authorList>
    </citation>
    <scope>NUCLEOTIDE SEQUENCE [LARGE SCALE GENOMIC DNA]</scope>
    <source>
        <strain evidence="1 2">AM-OR11-026</strain>
    </source>
</reference>